<evidence type="ECO:0000256" key="1">
    <source>
        <dbReference type="ARBA" id="ARBA00022448"/>
    </source>
</evidence>
<keyword evidence="3 8" id="KW-0812">Transmembrane</keyword>
<comment type="function">
    <text evidence="8">Probably functions as a manganese efflux pump.</text>
</comment>
<evidence type="ECO:0000256" key="8">
    <source>
        <dbReference type="HAMAP-Rule" id="MF_01521"/>
    </source>
</evidence>
<evidence type="ECO:0000256" key="6">
    <source>
        <dbReference type="ARBA" id="ARBA00023136"/>
    </source>
</evidence>
<feature type="transmembrane region" description="Helical" evidence="8">
    <location>
        <begin position="162"/>
        <end position="180"/>
    </location>
</feature>
<evidence type="ECO:0000256" key="4">
    <source>
        <dbReference type="ARBA" id="ARBA00022989"/>
    </source>
</evidence>
<feature type="transmembrane region" description="Helical" evidence="8">
    <location>
        <begin position="126"/>
        <end position="150"/>
    </location>
</feature>
<dbReference type="PANTHER" id="PTHR35529:SF1">
    <property type="entry name" value="MANGANESE EFFLUX PUMP MNTP-RELATED"/>
    <property type="match status" value="1"/>
</dbReference>
<keyword evidence="5 8" id="KW-0406">Ion transport</keyword>
<sequence length="182" mass="19962">MEKVLIIALALAMDAFGVSLSIGINCAVKRKNKFYFALSFGVFQFLLSLMGAVGGYFFNNYVADIPNILGGGVIAIVGVMMIKEGMESKDECILLNPKMYIILGLSVSIDALVVGFTALHDIINPVLILMDTLVIGGVTLILCLFSFYLSRYAKRISFVAKYADYLGGIILMFFGMKMMFNM</sequence>
<feature type="transmembrane region" description="Helical" evidence="8">
    <location>
        <begin position="102"/>
        <end position="120"/>
    </location>
</feature>
<keyword evidence="6 8" id="KW-0472">Membrane</keyword>
<dbReference type="Pfam" id="PF02659">
    <property type="entry name" value="Mntp"/>
    <property type="match status" value="1"/>
</dbReference>
<dbReference type="InterPro" id="IPR003810">
    <property type="entry name" value="Mntp/YtaF"/>
</dbReference>
<keyword evidence="2 8" id="KW-1003">Cell membrane</keyword>
<dbReference type="Proteomes" id="UP000184241">
    <property type="component" value="Unassembled WGS sequence"/>
</dbReference>
<dbReference type="InterPro" id="IPR022929">
    <property type="entry name" value="Put_MntP"/>
</dbReference>
<protein>
    <recommendedName>
        <fullName evidence="8">Putative manganese efflux pump MntP</fullName>
    </recommendedName>
</protein>
<proteinExistence type="inferred from homology"/>
<evidence type="ECO:0000256" key="3">
    <source>
        <dbReference type="ARBA" id="ARBA00022692"/>
    </source>
</evidence>
<gene>
    <name evidence="8" type="primary">mntP</name>
    <name evidence="9" type="ORF">SAMN02745941_01362</name>
</gene>
<evidence type="ECO:0000256" key="7">
    <source>
        <dbReference type="ARBA" id="ARBA00023211"/>
    </source>
</evidence>
<accession>A0A1M5X2J9</accession>
<comment type="similarity">
    <text evidence="8">Belongs to the MntP (TC 9.B.29) family.</text>
</comment>
<evidence type="ECO:0000313" key="10">
    <source>
        <dbReference type="Proteomes" id="UP000184241"/>
    </source>
</evidence>
<dbReference type="GO" id="GO:0005886">
    <property type="term" value="C:plasma membrane"/>
    <property type="evidence" value="ECO:0007669"/>
    <property type="project" value="UniProtKB-SubCell"/>
</dbReference>
<dbReference type="AlphaFoldDB" id="A0A1M5X2J9"/>
<organism evidence="9 10">
    <name type="scientific">Clostridium intestinale DSM 6191</name>
    <dbReference type="NCBI Taxonomy" id="1121320"/>
    <lineage>
        <taxon>Bacteria</taxon>
        <taxon>Bacillati</taxon>
        <taxon>Bacillota</taxon>
        <taxon>Clostridia</taxon>
        <taxon>Eubacteriales</taxon>
        <taxon>Clostridiaceae</taxon>
        <taxon>Clostridium</taxon>
    </lineage>
</organism>
<dbReference type="EMBL" id="FQXU01000004">
    <property type="protein sequence ID" value="SHH93443.1"/>
    <property type="molecule type" value="Genomic_DNA"/>
</dbReference>
<dbReference type="GO" id="GO:0005384">
    <property type="term" value="F:manganese ion transmembrane transporter activity"/>
    <property type="evidence" value="ECO:0007669"/>
    <property type="project" value="UniProtKB-UniRule"/>
</dbReference>
<feature type="transmembrane region" description="Helical" evidence="8">
    <location>
        <begin position="6"/>
        <end position="28"/>
    </location>
</feature>
<feature type="transmembrane region" description="Helical" evidence="8">
    <location>
        <begin position="65"/>
        <end position="82"/>
    </location>
</feature>
<evidence type="ECO:0000313" key="9">
    <source>
        <dbReference type="EMBL" id="SHH93443.1"/>
    </source>
</evidence>
<keyword evidence="7 8" id="KW-0464">Manganese</keyword>
<feature type="transmembrane region" description="Helical" evidence="8">
    <location>
        <begin position="35"/>
        <end position="59"/>
    </location>
</feature>
<dbReference type="RefSeq" id="WP_073017963.1">
    <property type="nucleotide sequence ID" value="NZ_FQXU01000004.1"/>
</dbReference>
<evidence type="ECO:0000256" key="5">
    <source>
        <dbReference type="ARBA" id="ARBA00023065"/>
    </source>
</evidence>
<dbReference type="PANTHER" id="PTHR35529">
    <property type="entry name" value="MANGANESE EFFLUX PUMP MNTP-RELATED"/>
    <property type="match status" value="1"/>
</dbReference>
<keyword evidence="4 8" id="KW-1133">Transmembrane helix</keyword>
<evidence type="ECO:0000256" key="2">
    <source>
        <dbReference type="ARBA" id="ARBA00022475"/>
    </source>
</evidence>
<comment type="subcellular location">
    <subcellularLocation>
        <location evidence="8">Cell membrane</location>
        <topology evidence="8">Multi-pass membrane protein</topology>
    </subcellularLocation>
</comment>
<reference evidence="9 10" key="1">
    <citation type="submission" date="2016-11" db="EMBL/GenBank/DDBJ databases">
        <authorList>
            <person name="Jaros S."/>
            <person name="Januszkiewicz K."/>
            <person name="Wedrychowicz H."/>
        </authorList>
    </citation>
    <scope>NUCLEOTIDE SEQUENCE [LARGE SCALE GENOMIC DNA]</scope>
    <source>
        <strain evidence="9 10">DSM 6191</strain>
    </source>
</reference>
<name>A0A1M5X2J9_9CLOT</name>
<keyword evidence="1 8" id="KW-0813">Transport</keyword>
<dbReference type="HAMAP" id="MF_01521">
    <property type="entry name" value="MntP_pump"/>
    <property type="match status" value="1"/>
</dbReference>